<organism evidence="1 2">
    <name type="scientific">Caenorhabditis japonica</name>
    <dbReference type="NCBI Taxonomy" id="281687"/>
    <lineage>
        <taxon>Eukaryota</taxon>
        <taxon>Metazoa</taxon>
        <taxon>Ecdysozoa</taxon>
        <taxon>Nematoda</taxon>
        <taxon>Chromadorea</taxon>
        <taxon>Rhabditida</taxon>
        <taxon>Rhabditina</taxon>
        <taxon>Rhabditomorpha</taxon>
        <taxon>Rhabditoidea</taxon>
        <taxon>Rhabditidae</taxon>
        <taxon>Peloderinae</taxon>
        <taxon>Caenorhabditis</taxon>
    </lineage>
</organism>
<proteinExistence type="predicted"/>
<name>A0A8R1ENT7_CAEJA</name>
<evidence type="ECO:0000313" key="2">
    <source>
        <dbReference type="Proteomes" id="UP000005237"/>
    </source>
</evidence>
<evidence type="ECO:0000313" key="1">
    <source>
        <dbReference type="EnsemblMetazoa" id="CJA39736.1"/>
    </source>
</evidence>
<keyword evidence="2" id="KW-1185">Reference proteome</keyword>
<dbReference type="Proteomes" id="UP000005237">
    <property type="component" value="Unassembled WGS sequence"/>
</dbReference>
<reference evidence="2" key="1">
    <citation type="submission" date="2010-08" db="EMBL/GenBank/DDBJ databases">
        <authorList>
            <consortium name="Caenorhabditis japonica Sequencing Consortium"/>
            <person name="Wilson R.K."/>
        </authorList>
    </citation>
    <scope>NUCLEOTIDE SEQUENCE [LARGE SCALE GENOMIC DNA]</scope>
    <source>
        <strain evidence="2">DF5081</strain>
    </source>
</reference>
<protein>
    <submittedName>
        <fullName evidence="1">Uncharacterized protein</fullName>
    </submittedName>
</protein>
<dbReference type="AlphaFoldDB" id="A0A8R1ENT7"/>
<sequence length="25" mass="2835">MPLIEYADVDVEEQNRVLAISSIVM</sequence>
<accession>A0A8R1ENT7</accession>
<dbReference type="EnsemblMetazoa" id="CJA39736.1">
    <property type="protein sequence ID" value="CJA39736.1"/>
    <property type="gene ID" value="WBGene00215583"/>
</dbReference>
<reference evidence="1" key="2">
    <citation type="submission" date="2022-06" db="UniProtKB">
        <authorList>
            <consortium name="EnsemblMetazoa"/>
        </authorList>
    </citation>
    <scope>IDENTIFICATION</scope>
    <source>
        <strain evidence="1">DF5081</strain>
    </source>
</reference>